<dbReference type="Proteomes" id="UP000050580">
    <property type="component" value="Unassembled WGS sequence"/>
</dbReference>
<evidence type="ECO:0008006" key="4">
    <source>
        <dbReference type="Google" id="ProtNLM"/>
    </source>
</evidence>
<sequence length="206" mass="21871">MAASLRSTTLQDLLHTRQVWQGHGVTTAPERGIPTGLPALDAALPQGGWPPAALTEILLPAIGCGELTLLLPTVARLSQDHQHVVLVAPPAVPFASAWRAQGVQLQYLHVLQADAEQALWAMEQCLRAGCCAAVLAWPHTASYAALRRLQVAADAGQCLGFVLRHANAGALQPSPAALRLAITATRQIEIRKCRGSVAPDVRFALQ</sequence>
<dbReference type="PANTHER" id="PTHR35369">
    <property type="entry name" value="BLR3025 PROTEIN-RELATED"/>
    <property type="match status" value="1"/>
</dbReference>
<dbReference type="EMBL" id="LBNQ01000009">
    <property type="protein sequence ID" value="KKW69062.1"/>
    <property type="molecule type" value="Genomic_DNA"/>
</dbReference>
<dbReference type="GO" id="GO:0006281">
    <property type="term" value="P:DNA repair"/>
    <property type="evidence" value="ECO:0007669"/>
    <property type="project" value="TreeGrafter"/>
</dbReference>
<dbReference type="SUPFAM" id="SSF52540">
    <property type="entry name" value="P-loop containing nucleoside triphosphate hydrolases"/>
    <property type="match status" value="1"/>
</dbReference>
<dbReference type="STRING" id="1610491.AAV94_01245"/>
<dbReference type="PANTHER" id="PTHR35369:SF3">
    <property type="entry name" value="TRANSLESION DNA SYNTHESIS-ASSOCIATED PROTEIN IMUA"/>
    <property type="match status" value="1"/>
</dbReference>
<gene>
    <name evidence="2" type="ORF">AAV94_01245</name>
</gene>
<keyword evidence="3" id="KW-1185">Reference proteome</keyword>
<dbReference type="InterPro" id="IPR050356">
    <property type="entry name" value="SulA_CellDiv_inhibitor"/>
</dbReference>
<dbReference type="OrthoDB" id="9811176at2"/>
<organism evidence="2 3">
    <name type="scientific">Lampropedia cohaerens</name>
    <dbReference type="NCBI Taxonomy" id="1610491"/>
    <lineage>
        <taxon>Bacteria</taxon>
        <taxon>Pseudomonadati</taxon>
        <taxon>Pseudomonadota</taxon>
        <taxon>Betaproteobacteria</taxon>
        <taxon>Burkholderiales</taxon>
        <taxon>Comamonadaceae</taxon>
        <taxon>Lampropedia</taxon>
    </lineage>
</organism>
<dbReference type="AlphaFoldDB" id="A0A0U1Q2S6"/>
<dbReference type="RefSeq" id="WP_046740497.1">
    <property type="nucleotide sequence ID" value="NZ_LBNQ01000009.1"/>
</dbReference>
<keyword evidence="1" id="KW-0227">DNA damage</keyword>
<evidence type="ECO:0000313" key="2">
    <source>
        <dbReference type="EMBL" id="KKW69062.1"/>
    </source>
</evidence>
<dbReference type="InterPro" id="IPR017166">
    <property type="entry name" value="UCP037290"/>
</dbReference>
<name>A0A0U1Q2S6_9BURK</name>
<comment type="caution">
    <text evidence="2">The sequence shown here is derived from an EMBL/GenBank/DDBJ whole genome shotgun (WGS) entry which is preliminary data.</text>
</comment>
<evidence type="ECO:0000256" key="1">
    <source>
        <dbReference type="ARBA" id="ARBA00022763"/>
    </source>
</evidence>
<dbReference type="InterPro" id="IPR027417">
    <property type="entry name" value="P-loop_NTPase"/>
</dbReference>
<dbReference type="Gene3D" id="3.40.50.300">
    <property type="entry name" value="P-loop containing nucleotide triphosphate hydrolases"/>
    <property type="match status" value="1"/>
</dbReference>
<dbReference type="NCBIfam" id="NF033429">
    <property type="entry name" value="ImuA_translesion"/>
    <property type="match status" value="1"/>
</dbReference>
<accession>A0A0U1Q2S6</accession>
<dbReference type="PIRSF" id="PIRSF037290">
    <property type="entry name" value="UCP037290"/>
    <property type="match status" value="1"/>
</dbReference>
<proteinExistence type="predicted"/>
<protein>
    <recommendedName>
        <fullName evidence="4">CDP-6-deoxy-delta-3,4-glucoseen reductase</fullName>
    </recommendedName>
</protein>
<dbReference type="InterPro" id="IPR047610">
    <property type="entry name" value="ImuA_translesion"/>
</dbReference>
<evidence type="ECO:0000313" key="3">
    <source>
        <dbReference type="Proteomes" id="UP000050580"/>
    </source>
</evidence>
<reference evidence="2 3" key="1">
    <citation type="submission" date="2015-05" db="EMBL/GenBank/DDBJ databases">
        <title>Draft genome sequence of Lampropedia sp. CT6, isolated from the microbial mat of a hot water spring, located at Manikaran, India.</title>
        <authorList>
            <person name="Tripathi C."/>
            <person name="Rani P."/>
            <person name="Mahato N.K."/>
            <person name="Lal R."/>
        </authorList>
    </citation>
    <scope>NUCLEOTIDE SEQUENCE [LARGE SCALE GENOMIC DNA]</scope>
    <source>
        <strain evidence="2 3">CT6</strain>
    </source>
</reference>